<feature type="compositionally biased region" description="Basic and acidic residues" evidence="5">
    <location>
        <begin position="463"/>
        <end position="476"/>
    </location>
</feature>
<sequence>MPRSFDTPLPIDDALGDLASALTATSTAALVAPPGAGKTTRVPLALLDAPWLKDQKIIVLEPRRIAARASAERMAKTLGERAGETVGYRVRFGSKVSRSTRIEVVTEGIFTRQILDDPELTGVGAVLFDEFHERSLDADLGLALARDAQQGLREDLRILVMSATIDGARVAKLLGDALVVESLGRAFPVETRYLGRRSDAPMERQMAEAIASALRSDAGSVLAFLPGAAEIRRTETMLRERVQDPAVEIVPLFGALDAAVQDRAIQPAPKGQRKVVLATSIAETSLTIEGVRIVVDCGLSRVPRYEPDLGLTRLETVRASRAAVDQRRGRAGRIEPGVCYRLWDEPQTASLPAYTQPEILSADLSSLLLDLAQWGVADPATLAFLDPPPGPALKEARELLRDLGALDGDGRITDEGRALRAMALPPRLARMIVDAARWDHAEEAAEIAAILTERGLGGDSADLDARRDNFRRDRSQRAMSARQMAERWARQADNRGATSPASPQNAAPSSPSPLAGEGRGGGWPQAGPRLGTPTPDPGSSPGQAPSPQGGGEQRRGSGRGGGSQRETAVEQLSSGVLLAFAFPDRVAKNRGNGSFVLANGRGAMIEQTSALARAAYLAVGEITGTAAQGRILLAAPITLAEIERQFGDQITDADEVTFDRAALALRARRRRALHAITFSEAPLALTTSEHTARVLADGLIAAGLDRLPWSKQLQQWRGRVMFLRKAEGEPWPDLSDDGLAAQREAWLVPALFDKAGLKDVSASDLSDALMNLLPWELRARLDREAPTHFEAPTGSHLPIDYEAEQGPTIAVRLQELFGLTTHPSVAGGAVPLVLELLSPAHRPVQLTRDLPGFWRGSYAGVRADLRGRYPRHPWPEDPASAPPTRRAKPRGT</sequence>
<dbReference type="AlphaFoldDB" id="A0A933RYM5"/>
<dbReference type="InterPro" id="IPR027417">
    <property type="entry name" value="P-loop_NTPase"/>
</dbReference>
<dbReference type="NCBIfam" id="TIGR01970">
    <property type="entry name" value="DEAH_box_HrpB"/>
    <property type="match status" value="1"/>
</dbReference>
<dbReference type="PROSITE" id="PS51194">
    <property type="entry name" value="HELICASE_CTER"/>
    <property type="match status" value="1"/>
</dbReference>
<dbReference type="Gene3D" id="1.20.120.1080">
    <property type="match status" value="1"/>
</dbReference>
<organism evidence="8 9">
    <name type="scientific">Rhodopseudomonas palustris</name>
    <dbReference type="NCBI Taxonomy" id="1076"/>
    <lineage>
        <taxon>Bacteria</taxon>
        <taxon>Pseudomonadati</taxon>
        <taxon>Pseudomonadota</taxon>
        <taxon>Alphaproteobacteria</taxon>
        <taxon>Hyphomicrobiales</taxon>
        <taxon>Nitrobacteraceae</taxon>
        <taxon>Rhodopseudomonas</taxon>
    </lineage>
</organism>
<feature type="domain" description="Helicase C-terminal" evidence="7">
    <location>
        <begin position="206"/>
        <end position="375"/>
    </location>
</feature>
<feature type="region of interest" description="Disordered" evidence="5">
    <location>
        <begin position="869"/>
        <end position="892"/>
    </location>
</feature>
<keyword evidence="1" id="KW-0547">Nucleotide-binding</keyword>
<dbReference type="InterPro" id="IPR049614">
    <property type="entry name" value="HrpB_DEXH"/>
</dbReference>
<dbReference type="PIRSF" id="PIRSF005496">
    <property type="entry name" value="ATP_hel_hrpB"/>
    <property type="match status" value="1"/>
</dbReference>
<dbReference type="InterPro" id="IPR001650">
    <property type="entry name" value="Helicase_C-like"/>
</dbReference>
<feature type="domain" description="Helicase ATP-binding" evidence="6">
    <location>
        <begin position="19"/>
        <end position="183"/>
    </location>
</feature>
<dbReference type="PROSITE" id="PS51192">
    <property type="entry name" value="HELICASE_ATP_BIND_1"/>
    <property type="match status" value="1"/>
</dbReference>
<evidence type="ECO:0000256" key="3">
    <source>
        <dbReference type="ARBA" id="ARBA00022806"/>
    </source>
</evidence>
<dbReference type="GO" id="GO:0016787">
    <property type="term" value="F:hydrolase activity"/>
    <property type="evidence" value="ECO:0007669"/>
    <property type="project" value="UniProtKB-KW"/>
</dbReference>
<evidence type="ECO:0000259" key="7">
    <source>
        <dbReference type="PROSITE" id="PS51194"/>
    </source>
</evidence>
<gene>
    <name evidence="8" type="primary">hrpB</name>
    <name evidence="8" type="ORF">HZA66_14195</name>
</gene>
<dbReference type="GO" id="GO:0005524">
    <property type="term" value="F:ATP binding"/>
    <property type="evidence" value="ECO:0007669"/>
    <property type="project" value="UniProtKB-KW"/>
</dbReference>
<dbReference type="FunFam" id="3.40.50.300:FF:002125">
    <property type="entry name" value="ATP-dependent helicase HrpB"/>
    <property type="match status" value="1"/>
</dbReference>
<dbReference type="SMART" id="SM00487">
    <property type="entry name" value="DEXDc"/>
    <property type="match status" value="1"/>
</dbReference>
<dbReference type="Gene3D" id="3.40.50.300">
    <property type="entry name" value="P-loop containing nucleotide triphosphate hydrolases"/>
    <property type="match status" value="2"/>
</dbReference>
<comment type="caution">
    <text evidence="8">The sequence shown here is derived from an EMBL/GenBank/DDBJ whole genome shotgun (WGS) entry which is preliminary data.</text>
</comment>
<evidence type="ECO:0000313" key="8">
    <source>
        <dbReference type="EMBL" id="MBI5130587.1"/>
    </source>
</evidence>
<dbReference type="PANTHER" id="PTHR43519:SF1">
    <property type="entry name" value="ATP-DEPENDENT RNA HELICASE HRPB"/>
    <property type="match status" value="1"/>
</dbReference>
<dbReference type="SMART" id="SM00847">
    <property type="entry name" value="HA2"/>
    <property type="match status" value="1"/>
</dbReference>
<dbReference type="CDD" id="cd17990">
    <property type="entry name" value="DEXHc_HrpB"/>
    <property type="match status" value="1"/>
</dbReference>
<feature type="compositionally biased region" description="Low complexity" evidence="5">
    <location>
        <begin position="497"/>
        <end position="515"/>
    </location>
</feature>
<dbReference type="Pfam" id="PF00270">
    <property type="entry name" value="DEAD"/>
    <property type="match status" value="1"/>
</dbReference>
<protein>
    <submittedName>
        <fullName evidence="8">ATP-dependent helicase HrpB</fullName>
    </submittedName>
</protein>
<evidence type="ECO:0000256" key="4">
    <source>
        <dbReference type="ARBA" id="ARBA00022840"/>
    </source>
</evidence>
<dbReference type="Pfam" id="PF00271">
    <property type="entry name" value="Helicase_C"/>
    <property type="match status" value="1"/>
</dbReference>
<dbReference type="Pfam" id="PF04408">
    <property type="entry name" value="WHD_HA2"/>
    <property type="match status" value="1"/>
</dbReference>
<dbReference type="InterPro" id="IPR010225">
    <property type="entry name" value="HrpB"/>
</dbReference>
<feature type="region of interest" description="Disordered" evidence="5">
    <location>
        <begin position="457"/>
        <end position="569"/>
    </location>
</feature>
<dbReference type="InterPro" id="IPR011545">
    <property type="entry name" value="DEAD/DEAH_box_helicase_dom"/>
</dbReference>
<dbReference type="GO" id="GO:0004386">
    <property type="term" value="F:helicase activity"/>
    <property type="evidence" value="ECO:0007669"/>
    <property type="project" value="UniProtKB-KW"/>
</dbReference>
<reference evidence="8" key="1">
    <citation type="submission" date="2020-07" db="EMBL/GenBank/DDBJ databases">
        <title>Huge and variable diversity of episymbiotic CPR bacteria and DPANN archaea in groundwater ecosystems.</title>
        <authorList>
            <person name="He C.Y."/>
            <person name="Keren R."/>
            <person name="Whittaker M."/>
            <person name="Farag I.F."/>
            <person name="Doudna J."/>
            <person name="Cate J.H.D."/>
            <person name="Banfield J.F."/>
        </authorList>
    </citation>
    <scope>NUCLEOTIDE SEQUENCE</scope>
    <source>
        <strain evidence="8">NC_groundwater_1818_Pr3_B-0.1um_66_35</strain>
    </source>
</reference>
<dbReference type="Pfam" id="PF08482">
    <property type="entry name" value="HrpB_C"/>
    <property type="match status" value="1"/>
</dbReference>
<dbReference type="EMBL" id="JACRJB010000040">
    <property type="protein sequence ID" value="MBI5130587.1"/>
    <property type="molecule type" value="Genomic_DNA"/>
</dbReference>
<dbReference type="InterPro" id="IPR013689">
    <property type="entry name" value="RNA_helicase_ATP-dep_HrpB_C"/>
</dbReference>
<proteinExistence type="predicted"/>
<dbReference type="PANTHER" id="PTHR43519">
    <property type="entry name" value="ATP-DEPENDENT RNA HELICASE HRPB"/>
    <property type="match status" value="1"/>
</dbReference>
<dbReference type="SUPFAM" id="SSF52540">
    <property type="entry name" value="P-loop containing nucleoside triphosphate hydrolases"/>
    <property type="match status" value="2"/>
</dbReference>
<evidence type="ECO:0000256" key="5">
    <source>
        <dbReference type="SAM" id="MobiDB-lite"/>
    </source>
</evidence>
<keyword evidence="3 8" id="KW-0347">Helicase</keyword>
<feature type="compositionally biased region" description="Basic and acidic residues" evidence="5">
    <location>
        <begin position="484"/>
        <end position="493"/>
    </location>
</feature>
<dbReference type="Proteomes" id="UP000782519">
    <property type="component" value="Unassembled WGS sequence"/>
</dbReference>
<dbReference type="InterPro" id="IPR014001">
    <property type="entry name" value="Helicase_ATP-bd"/>
</dbReference>
<evidence type="ECO:0000256" key="1">
    <source>
        <dbReference type="ARBA" id="ARBA00022741"/>
    </source>
</evidence>
<evidence type="ECO:0000259" key="6">
    <source>
        <dbReference type="PROSITE" id="PS51192"/>
    </source>
</evidence>
<evidence type="ECO:0000256" key="2">
    <source>
        <dbReference type="ARBA" id="ARBA00022801"/>
    </source>
</evidence>
<dbReference type="SMART" id="SM00490">
    <property type="entry name" value="HELICc"/>
    <property type="match status" value="1"/>
</dbReference>
<feature type="compositionally biased region" description="Low complexity" evidence="5">
    <location>
        <begin position="531"/>
        <end position="547"/>
    </location>
</feature>
<dbReference type="InterPro" id="IPR007502">
    <property type="entry name" value="Helicase-assoc_dom"/>
</dbReference>
<dbReference type="CDD" id="cd18791">
    <property type="entry name" value="SF2_C_RHA"/>
    <property type="match status" value="1"/>
</dbReference>
<name>A0A933RYM5_RHOPL</name>
<dbReference type="InterPro" id="IPR048333">
    <property type="entry name" value="HA2_WH"/>
</dbReference>
<dbReference type="GO" id="GO:0003676">
    <property type="term" value="F:nucleic acid binding"/>
    <property type="evidence" value="ECO:0007669"/>
    <property type="project" value="InterPro"/>
</dbReference>
<keyword evidence="4" id="KW-0067">ATP-binding</keyword>
<keyword evidence="2" id="KW-0378">Hydrolase</keyword>
<accession>A0A933RYM5</accession>
<evidence type="ECO:0000313" key="9">
    <source>
        <dbReference type="Proteomes" id="UP000782519"/>
    </source>
</evidence>